<evidence type="ECO:0000256" key="2">
    <source>
        <dbReference type="ARBA" id="ARBA00023015"/>
    </source>
</evidence>
<reference evidence="6 7" key="1">
    <citation type="submission" date="2020-01" db="EMBL/GenBank/DDBJ databases">
        <title>Genome analysis of Anaerocolumna sp. CBA3638.</title>
        <authorList>
            <person name="Kim J."/>
            <person name="Roh S.W."/>
        </authorList>
    </citation>
    <scope>NUCLEOTIDE SEQUENCE [LARGE SCALE GENOMIC DNA]</scope>
    <source>
        <strain evidence="6 7">CBA3638</strain>
    </source>
</reference>
<dbReference type="PANTHER" id="PTHR30126">
    <property type="entry name" value="HTH-TYPE TRANSCRIPTIONAL REGULATOR"/>
    <property type="match status" value="1"/>
</dbReference>
<dbReference type="CDD" id="cd05466">
    <property type="entry name" value="PBP2_LTTR_substrate"/>
    <property type="match status" value="1"/>
</dbReference>
<gene>
    <name evidence="6" type="ORF">Ana3638_23295</name>
</gene>
<dbReference type="InterPro" id="IPR036388">
    <property type="entry name" value="WH-like_DNA-bd_sf"/>
</dbReference>
<dbReference type="Gene3D" id="3.40.190.290">
    <property type="match status" value="1"/>
</dbReference>
<dbReference type="InterPro" id="IPR000847">
    <property type="entry name" value="LysR_HTH_N"/>
</dbReference>
<keyword evidence="2" id="KW-0805">Transcription regulation</keyword>
<dbReference type="InterPro" id="IPR005119">
    <property type="entry name" value="LysR_subst-bd"/>
</dbReference>
<dbReference type="KEGG" id="anr:Ana3638_23295"/>
<dbReference type="Pfam" id="PF00126">
    <property type="entry name" value="HTH_1"/>
    <property type="match status" value="1"/>
</dbReference>
<dbReference type="PANTHER" id="PTHR30126:SF40">
    <property type="entry name" value="HTH-TYPE TRANSCRIPTIONAL REGULATOR GLTR"/>
    <property type="match status" value="1"/>
</dbReference>
<evidence type="ECO:0000313" key="6">
    <source>
        <dbReference type="EMBL" id="QHQ63339.1"/>
    </source>
</evidence>
<dbReference type="RefSeq" id="WP_161840161.1">
    <property type="nucleotide sequence ID" value="NZ_CP048000.1"/>
</dbReference>
<proteinExistence type="inferred from homology"/>
<organism evidence="6 7">
    <name type="scientific">Anaerocolumna sedimenticola</name>
    <dbReference type="NCBI Taxonomy" id="2696063"/>
    <lineage>
        <taxon>Bacteria</taxon>
        <taxon>Bacillati</taxon>
        <taxon>Bacillota</taxon>
        <taxon>Clostridia</taxon>
        <taxon>Lachnospirales</taxon>
        <taxon>Lachnospiraceae</taxon>
        <taxon>Anaerocolumna</taxon>
    </lineage>
</organism>
<protein>
    <submittedName>
        <fullName evidence="6">LysR family transcriptional regulator</fullName>
    </submittedName>
</protein>
<dbReference type="Gene3D" id="1.10.10.10">
    <property type="entry name" value="Winged helix-like DNA-binding domain superfamily/Winged helix DNA-binding domain"/>
    <property type="match status" value="1"/>
</dbReference>
<dbReference type="GO" id="GO:0000976">
    <property type="term" value="F:transcription cis-regulatory region binding"/>
    <property type="evidence" value="ECO:0007669"/>
    <property type="project" value="TreeGrafter"/>
</dbReference>
<dbReference type="EMBL" id="CP048000">
    <property type="protein sequence ID" value="QHQ63339.1"/>
    <property type="molecule type" value="Genomic_DNA"/>
</dbReference>
<keyword evidence="4" id="KW-0804">Transcription</keyword>
<accession>A0A6P1TT05</accession>
<dbReference type="InterPro" id="IPR036390">
    <property type="entry name" value="WH_DNA-bd_sf"/>
</dbReference>
<feature type="domain" description="HTH lysR-type" evidence="5">
    <location>
        <begin position="1"/>
        <end position="58"/>
    </location>
</feature>
<evidence type="ECO:0000256" key="4">
    <source>
        <dbReference type="ARBA" id="ARBA00023163"/>
    </source>
</evidence>
<dbReference type="AlphaFoldDB" id="A0A6P1TT05"/>
<evidence type="ECO:0000256" key="1">
    <source>
        <dbReference type="ARBA" id="ARBA00009437"/>
    </source>
</evidence>
<keyword evidence="7" id="KW-1185">Reference proteome</keyword>
<sequence length="293" mass="33746">MDYDLLITFILLAKLKNFTKTAEQLHVVQSTITSRIKHLEYYIGEPLFIRTNKNVELTNAGEIFLPYAKQLLNIQESAIFRLKAQELFKDTLNIGAVHSIYDCHVQDMILKFMQKNKKIAVKVTIEHSEELIQMLHEDQLDIAFTYWDIKSPKCICEPFYSDKIMLVTGSQNSATACGITNDELRNLPLLNSAILTAPFQEWFYSIFPKNYVYPLDINISSSIIKFLKEGIGFSFMMESAARRFLEKGSLVEVKLLESTPPNMESYMLINSQRINSISVSQWLTDFMPSAFLH</sequence>
<dbReference type="Proteomes" id="UP000464314">
    <property type="component" value="Chromosome"/>
</dbReference>
<dbReference type="GO" id="GO:0003700">
    <property type="term" value="F:DNA-binding transcription factor activity"/>
    <property type="evidence" value="ECO:0007669"/>
    <property type="project" value="InterPro"/>
</dbReference>
<comment type="similarity">
    <text evidence="1">Belongs to the LysR transcriptional regulatory family.</text>
</comment>
<dbReference type="SUPFAM" id="SSF53850">
    <property type="entry name" value="Periplasmic binding protein-like II"/>
    <property type="match status" value="1"/>
</dbReference>
<keyword evidence="3" id="KW-0238">DNA-binding</keyword>
<dbReference type="SUPFAM" id="SSF46785">
    <property type="entry name" value="Winged helix' DNA-binding domain"/>
    <property type="match status" value="1"/>
</dbReference>
<dbReference type="PRINTS" id="PR00039">
    <property type="entry name" value="HTHLYSR"/>
</dbReference>
<dbReference type="PROSITE" id="PS50931">
    <property type="entry name" value="HTH_LYSR"/>
    <property type="match status" value="1"/>
</dbReference>
<evidence type="ECO:0000313" key="7">
    <source>
        <dbReference type="Proteomes" id="UP000464314"/>
    </source>
</evidence>
<evidence type="ECO:0000259" key="5">
    <source>
        <dbReference type="PROSITE" id="PS50931"/>
    </source>
</evidence>
<evidence type="ECO:0000256" key="3">
    <source>
        <dbReference type="ARBA" id="ARBA00023125"/>
    </source>
</evidence>
<dbReference type="Pfam" id="PF03466">
    <property type="entry name" value="LysR_substrate"/>
    <property type="match status" value="1"/>
</dbReference>
<name>A0A6P1TT05_9FIRM</name>